<keyword evidence="2" id="KW-1185">Reference proteome</keyword>
<dbReference type="AlphaFoldDB" id="A0AAV4NZ19"/>
<proteinExistence type="predicted"/>
<organism evidence="1 2">
    <name type="scientific">Caerostris darwini</name>
    <dbReference type="NCBI Taxonomy" id="1538125"/>
    <lineage>
        <taxon>Eukaryota</taxon>
        <taxon>Metazoa</taxon>
        <taxon>Ecdysozoa</taxon>
        <taxon>Arthropoda</taxon>
        <taxon>Chelicerata</taxon>
        <taxon>Arachnida</taxon>
        <taxon>Araneae</taxon>
        <taxon>Araneomorphae</taxon>
        <taxon>Entelegynae</taxon>
        <taxon>Araneoidea</taxon>
        <taxon>Araneidae</taxon>
        <taxon>Caerostris</taxon>
    </lineage>
</organism>
<reference evidence="1 2" key="1">
    <citation type="submission" date="2021-06" db="EMBL/GenBank/DDBJ databases">
        <title>Caerostris darwini draft genome.</title>
        <authorList>
            <person name="Kono N."/>
            <person name="Arakawa K."/>
        </authorList>
    </citation>
    <scope>NUCLEOTIDE SEQUENCE [LARGE SCALE GENOMIC DNA]</scope>
</reference>
<protein>
    <recommendedName>
        <fullName evidence="3">Transmembrane protein</fullName>
    </recommendedName>
</protein>
<evidence type="ECO:0000313" key="1">
    <source>
        <dbReference type="EMBL" id="GIX89603.1"/>
    </source>
</evidence>
<gene>
    <name evidence="1" type="ORF">CDAR_390301</name>
</gene>
<comment type="caution">
    <text evidence="1">The sequence shown here is derived from an EMBL/GenBank/DDBJ whole genome shotgun (WGS) entry which is preliminary data.</text>
</comment>
<dbReference type="Proteomes" id="UP001054837">
    <property type="component" value="Unassembled WGS sequence"/>
</dbReference>
<dbReference type="EMBL" id="BPLQ01002195">
    <property type="protein sequence ID" value="GIX89603.1"/>
    <property type="molecule type" value="Genomic_DNA"/>
</dbReference>
<name>A0AAV4NZ19_9ARAC</name>
<accession>A0AAV4NZ19</accession>
<evidence type="ECO:0008006" key="3">
    <source>
        <dbReference type="Google" id="ProtNLM"/>
    </source>
</evidence>
<evidence type="ECO:0000313" key="2">
    <source>
        <dbReference type="Proteomes" id="UP001054837"/>
    </source>
</evidence>
<sequence length="128" mass="15095">MKRVEEMREERFFLSRRCQSEDGDNKGGVSFFKVAFRRVPCKAAGSFFLNEGGGFFYFIPIMHDDAFLVLRRNNVVSCVKGCRSRVFFFQLLFFKTEFSCIKRCLGSVIRFLFFRFFSKKGVIEEVKK</sequence>